<evidence type="ECO:0000259" key="3">
    <source>
        <dbReference type="Pfam" id="PF10342"/>
    </source>
</evidence>
<dbReference type="Proteomes" id="UP000308197">
    <property type="component" value="Unassembled WGS sequence"/>
</dbReference>
<reference evidence="4 5" key="1">
    <citation type="journal article" date="2019" name="Nat. Ecol. Evol.">
        <title>Megaphylogeny resolves global patterns of mushroom evolution.</title>
        <authorList>
            <person name="Varga T."/>
            <person name="Krizsan K."/>
            <person name="Foldi C."/>
            <person name="Dima B."/>
            <person name="Sanchez-Garcia M."/>
            <person name="Sanchez-Ramirez S."/>
            <person name="Szollosi G.J."/>
            <person name="Szarkandi J.G."/>
            <person name="Papp V."/>
            <person name="Albert L."/>
            <person name="Andreopoulos W."/>
            <person name="Angelini C."/>
            <person name="Antonin V."/>
            <person name="Barry K.W."/>
            <person name="Bougher N.L."/>
            <person name="Buchanan P."/>
            <person name="Buyck B."/>
            <person name="Bense V."/>
            <person name="Catcheside P."/>
            <person name="Chovatia M."/>
            <person name="Cooper J."/>
            <person name="Damon W."/>
            <person name="Desjardin D."/>
            <person name="Finy P."/>
            <person name="Geml J."/>
            <person name="Haridas S."/>
            <person name="Hughes K."/>
            <person name="Justo A."/>
            <person name="Karasinski D."/>
            <person name="Kautmanova I."/>
            <person name="Kiss B."/>
            <person name="Kocsube S."/>
            <person name="Kotiranta H."/>
            <person name="LaButti K.M."/>
            <person name="Lechner B.E."/>
            <person name="Liimatainen K."/>
            <person name="Lipzen A."/>
            <person name="Lukacs Z."/>
            <person name="Mihaltcheva S."/>
            <person name="Morgado L.N."/>
            <person name="Niskanen T."/>
            <person name="Noordeloos M.E."/>
            <person name="Ohm R.A."/>
            <person name="Ortiz-Santana B."/>
            <person name="Ovrebo C."/>
            <person name="Racz N."/>
            <person name="Riley R."/>
            <person name="Savchenko A."/>
            <person name="Shiryaev A."/>
            <person name="Soop K."/>
            <person name="Spirin V."/>
            <person name="Szebenyi C."/>
            <person name="Tomsovsky M."/>
            <person name="Tulloss R.E."/>
            <person name="Uehling J."/>
            <person name="Grigoriev I.V."/>
            <person name="Vagvolgyi C."/>
            <person name="Papp T."/>
            <person name="Martin F.M."/>
            <person name="Miettinen O."/>
            <person name="Hibbett D.S."/>
            <person name="Nagy L.G."/>
        </authorList>
    </citation>
    <scope>NUCLEOTIDE SEQUENCE [LARGE SCALE GENOMIC DNA]</scope>
    <source>
        <strain evidence="4 5">HHB13444</strain>
    </source>
</reference>
<feature type="chain" id="PRO_5022993740" description="Yeast cell wall synthesis Kre9/Knh1-like N-terminal domain-containing protein" evidence="2">
    <location>
        <begin position="28"/>
        <end position="130"/>
    </location>
</feature>
<evidence type="ECO:0000313" key="5">
    <source>
        <dbReference type="Proteomes" id="UP000308197"/>
    </source>
</evidence>
<dbReference type="AlphaFoldDB" id="A0A5C3PWR8"/>
<evidence type="ECO:0000256" key="2">
    <source>
        <dbReference type="SAM" id="SignalP"/>
    </source>
</evidence>
<sequence>MFAQKSFASCLVFLVAGLAAVVQVAHALPAMRDVYVPRVTYPCEGEVWHPGQTYNVTWDASSPPRQITNPTGKIYLRKGEHTTDVILAQNFSITAGQVSFTLPKVDKGCDYKVVLFGDSGNFSDEFTISE</sequence>
<organism evidence="4 5">
    <name type="scientific">Polyporus arcularius HHB13444</name>
    <dbReference type="NCBI Taxonomy" id="1314778"/>
    <lineage>
        <taxon>Eukaryota</taxon>
        <taxon>Fungi</taxon>
        <taxon>Dikarya</taxon>
        <taxon>Basidiomycota</taxon>
        <taxon>Agaricomycotina</taxon>
        <taxon>Agaricomycetes</taxon>
        <taxon>Polyporales</taxon>
        <taxon>Polyporaceae</taxon>
        <taxon>Polyporus</taxon>
    </lineage>
</organism>
<dbReference type="Pfam" id="PF10342">
    <property type="entry name" value="Kre9_KNH"/>
    <property type="match status" value="1"/>
</dbReference>
<protein>
    <recommendedName>
        <fullName evidence="3">Yeast cell wall synthesis Kre9/Knh1-like N-terminal domain-containing protein</fullName>
    </recommendedName>
</protein>
<evidence type="ECO:0000256" key="1">
    <source>
        <dbReference type="ARBA" id="ARBA00022729"/>
    </source>
</evidence>
<dbReference type="EMBL" id="ML210985">
    <property type="protein sequence ID" value="TFK93227.1"/>
    <property type="molecule type" value="Genomic_DNA"/>
</dbReference>
<gene>
    <name evidence="4" type="ORF">K466DRAFT_581184</name>
</gene>
<dbReference type="InterPro" id="IPR018466">
    <property type="entry name" value="Kre9/Knh1-like_N"/>
</dbReference>
<keyword evidence="5" id="KW-1185">Reference proteome</keyword>
<feature type="signal peptide" evidence="2">
    <location>
        <begin position="1"/>
        <end position="27"/>
    </location>
</feature>
<dbReference type="STRING" id="1314778.A0A5C3PWR8"/>
<feature type="domain" description="Yeast cell wall synthesis Kre9/Knh1-like N-terminal" evidence="3">
    <location>
        <begin position="42"/>
        <end position="128"/>
    </location>
</feature>
<proteinExistence type="predicted"/>
<accession>A0A5C3PWR8</accession>
<name>A0A5C3PWR8_9APHY</name>
<dbReference type="InParanoid" id="A0A5C3PWR8"/>
<evidence type="ECO:0000313" key="4">
    <source>
        <dbReference type="EMBL" id="TFK93227.1"/>
    </source>
</evidence>
<keyword evidence="1 2" id="KW-0732">Signal</keyword>